<gene>
    <name evidence="2" type="ORF">BD01_1877</name>
</gene>
<sequence length="58" mass="6717">MVDHNTLGYLSFALMTLALVTGALYFLSPRWKRVLLYFHVILGLLAYIAMFLAIWLVR</sequence>
<dbReference type="Proteomes" id="UP000019434">
    <property type="component" value="Chromosome"/>
</dbReference>
<dbReference type="HOGENOM" id="CLU_2985877_0_0_2"/>
<feature type="transmembrane region" description="Helical" evidence="1">
    <location>
        <begin position="34"/>
        <end position="57"/>
    </location>
</feature>
<dbReference type="Gene3D" id="1.20.120.1770">
    <property type="match status" value="1"/>
</dbReference>
<dbReference type="eggNOG" id="arCOG07114">
    <property type="taxonomic scope" value="Archaea"/>
</dbReference>
<dbReference type="KEGG" id="tnu:BD01_1877"/>
<dbReference type="EMBL" id="CP007264">
    <property type="protein sequence ID" value="AHL23479.1"/>
    <property type="molecule type" value="Genomic_DNA"/>
</dbReference>
<proteinExistence type="predicted"/>
<accession>W8PN57</accession>
<keyword evidence="1" id="KW-0472">Membrane</keyword>
<dbReference type="AlphaFoldDB" id="W8PN57"/>
<keyword evidence="1" id="KW-1133">Transmembrane helix</keyword>
<evidence type="ECO:0000313" key="2">
    <source>
        <dbReference type="EMBL" id="AHL23479.1"/>
    </source>
</evidence>
<organism evidence="2 3">
    <name type="scientific">Thermococcus nautili</name>
    <dbReference type="NCBI Taxonomy" id="195522"/>
    <lineage>
        <taxon>Archaea</taxon>
        <taxon>Methanobacteriati</taxon>
        <taxon>Methanobacteriota</taxon>
        <taxon>Thermococci</taxon>
        <taxon>Thermococcales</taxon>
        <taxon>Thermococcaceae</taxon>
        <taxon>Thermococcus</taxon>
    </lineage>
</organism>
<keyword evidence="3" id="KW-1185">Reference proteome</keyword>
<dbReference type="RefSeq" id="WP_042692199.1">
    <property type="nucleotide sequence ID" value="NZ_CP007264.1"/>
</dbReference>
<keyword evidence="1" id="KW-0812">Transmembrane</keyword>
<dbReference type="GeneID" id="82170719"/>
<name>W8PN57_9EURY</name>
<evidence type="ECO:0008006" key="4">
    <source>
        <dbReference type="Google" id="ProtNLM"/>
    </source>
</evidence>
<feature type="transmembrane region" description="Helical" evidence="1">
    <location>
        <begin position="6"/>
        <end position="27"/>
    </location>
</feature>
<protein>
    <recommendedName>
        <fullName evidence="4">Cytochrome b561 domain-containing protein</fullName>
    </recommendedName>
</protein>
<dbReference type="OrthoDB" id="85413at2157"/>
<evidence type="ECO:0000313" key="3">
    <source>
        <dbReference type="Proteomes" id="UP000019434"/>
    </source>
</evidence>
<evidence type="ECO:0000256" key="1">
    <source>
        <dbReference type="SAM" id="Phobius"/>
    </source>
</evidence>
<dbReference type="STRING" id="195522.BD01_1877"/>
<reference evidence="2 3" key="1">
    <citation type="submission" date="2014-02" db="EMBL/GenBank/DDBJ databases">
        <title>Genome Sequence of an Hyperthermophilic Archaeon, Thermococcus nautili 30-1, producing viral vesicles.</title>
        <authorList>
            <person name="Oberto J."/>
            <person name="Gaudin M."/>
            <person name="Cossu M."/>
            <person name="Gorlas A."/>
            <person name="Slesarev A."/>
            <person name="Marguet E."/>
            <person name="Forterre P."/>
        </authorList>
    </citation>
    <scope>NUCLEOTIDE SEQUENCE [LARGE SCALE GENOMIC DNA]</scope>
    <source>
        <strain evidence="2 3">30-1</strain>
    </source>
</reference>